<proteinExistence type="predicted"/>
<dbReference type="HOGENOM" id="CLU_2927394_0_0_1"/>
<dbReference type="AlphaFoldDB" id="F0X0I4"/>
<sequence length="61" mass="6921">MLKLMSLTSVEHISLSNLQLLDNKSMAVGVYYEMDDKLFTTKVIVEALIEIVLGFEKPEEC</sequence>
<evidence type="ECO:0000313" key="1">
    <source>
        <dbReference type="EMBL" id="CCA27274.1"/>
    </source>
</evidence>
<organism evidence="1">
    <name type="scientific">Albugo laibachii Nc14</name>
    <dbReference type="NCBI Taxonomy" id="890382"/>
    <lineage>
        <taxon>Eukaryota</taxon>
        <taxon>Sar</taxon>
        <taxon>Stramenopiles</taxon>
        <taxon>Oomycota</taxon>
        <taxon>Peronosporomycetes</taxon>
        <taxon>Albuginales</taxon>
        <taxon>Albuginaceae</taxon>
        <taxon>Albugo</taxon>
    </lineage>
</organism>
<dbReference type="EMBL" id="FR824533">
    <property type="protein sequence ID" value="CCA27274.1"/>
    <property type="molecule type" value="Genomic_DNA"/>
</dbReference>
<gene>
    <name evidence="1" type="primary">AlNc14C496G11928</name>
    <name evidence="1" type="ORF">ALNC14_134180</name>
</gene>
<name>F0X0I4_9STRA</name>
<accession>F0X0I4</accession>
<protein>
    <submittedName>
        <fullName evidence="1">AlNc14C496G11928 protein</fullName>
    </submittedName>
</protein>
<reference evidence="1" key="1">
    <citation type="journal article" date="2011" name="PLoS Biol.">
        <title>Gene gain and loss during evolution of obligate parasitism in the white rust pathogen of Arabidopsis thaliana.</title>
        <authorList>
            <person name="Kemen E."/>
            <person name="Gardiner A."/>
            <person name="Schultz-Larsen T."/>
            <person name="Kemen A.C."/>
            <person name="Balmuth A.L."/>
            <person name="Robert-Seilaniantz A."/>
            <person name="Bailey K."/>
            <person name="Holub E."/>
            <person name="Studholme D.J."/>
            <person name="Maclean D."/>
            <person name="Jones J.D."/>
        </authorList>
    </citation>
    <scope>NUCLEOTIDE SEQUENCE</scope>
</reference>
<reference evidence="1" key="2">
    <citation type="submission" date="2011-02" db="EMBL/GenBank/DDBJ databases">
        <authorList>
            <person name="MacLean D."/>
        </authorList>
    </citation>
    <scope>NUCLEOTIDE SEQUENCE</scope>
</reference>